<keyword evidence="4 6" id="KW-1133">Transmembrane helix</keyword>
<feature type="transmembrane region" description="Helical" evidence="6">
    <location>
        <begin position="120"/>
        <end position="142"/>
    </location>
</feature>
<accession>A0ABN1M461</accession>
<organism evidence="7 8">
    <name type="scientific">Paraclostridium tenue</name>
    <dbReference type="NCBI Taxonomy" id="1737"/>
    <lineage>
        <taxon>Bacteria</taxon>
        <taxon>Bacillati</taxon>
        <taxon>Bacillota</taxon>
        <taxon>Clostridia</taxon>
        <taxon>Peptostreptococcales</taxon>
        <taxon>Peptostreptococcaceae</taxon>
        <taxon>Paraclostridium</taxon>
    </lineage>
</organism>
<feature type="transmembrane region" description="Helical" evidence="6">
    <location>
        <begin position="12"/>
        <end position="31"/>
    </location>
</feature>
<evidence type="ECO:0000256" key="3">
    <source>
        <dbReference type="ARBA" id="ARBA00022692"/>
    </source>
</evidence>
<name>A0ABN1M461_9FIRM</name>
<dbReference type="PANTHER" id="PTHR32196:SF15">
    <property type="entry name" value="SUGAR ABC TRANSPORTER PERMEASE PROTEIN"/>
    <property type="match status" value="1"/>
</dbReference>
<keyword evidence="2" id="KW-1003">Cell membrane</keyword>
<evidence type="ECO:0000256" key="1">
    <source>
        <dbReference type="ARBA" id="ARBA00004651"/>
    </source>
</evidence>
<comment type="subcellular location">
    <subcellularLocation>
        <location evidence="1">Cell membrane</location>
        <topology evidence="1">Multi-pass membrane protein</topology>
    </subcellularLocation>
</comment>
<dbReference type="Proteomes" id="UP001400965">
    <property type="component" value="Unassembled WGS sequence"/>
</dbReference>
<evidence type="ECO:0000256" key="2">
    <source>
        <dbReference type="ARBA" id="ARBA00022475"/>
    </source>
</evidence>
<dbReference type="EMBL" id="BAAACP010000008">
    <property type="protein sequence ID" value="GAA0864068.1"/>
    <property type="molecule type" value="Genomic_DNA"/>
</dbReference>
<keyword evidence="3 6" id="KW-0812">Transmembrane</keyword>
<protein>
    <submittedName>
        <fullName evidence="7">ABC transporter</fullName>
    </submittedName>
</protein>
<feature type="transmembrane region" description="Helical" evidence="6">
    <location>
        <begin position="87"/>
        <end position="108"/>
    </location>
</feature>
<feature type="transmembrane region" description="Helical" evidence="6">
    <location>
        <begin position="285"/>
        <end position="309"/>
    </location>
</feature>
<evidence type="ECO:0000313" key="8">
    <source>
        <dbReference type="Proteomes" id="UP001400965"/>
    </source>
</evidence>
<keyword evidence="8" id="KW-1185">Reference proteome</keyword>
<comment type="caution">
    <text evidence="7">The sequence shown here is derived from an EMBL/GenBank/DDBJ whole genome shotgun (WGS) entry which is preliminary data.</text>
</comment>
<evidence type="ECO:0000313" key="7">
    <source>
        <dbReference type="EMBL" id="GAA0864068.1"/>
    </source>
</evidence>
<feature type="transmembrane region" description="Helical" evidence="6">
    <location>
        <begin position="233"/>
        <end position="255"/>
    </location>
</feature>
<dbReference type="PANTHER" id="PTHR32196">
    <property type="entry name" value="ABC TRANSPORTER PERMEASE PROTEIN YPHD-RELATED-RELATED"/>
    <property type="match status" value="1"/>
</dbReference>
<evidence type="ECO:0000256" key="4">
    <source>
        <dbReference type="ARBA" id="ARBA00022989"/>
    </source>
</evidence>
<sequence>MHKIKAPQIIILVYLAIMLLFVAKLNIPVIGILNESLVKFAMNSILVLSLIPMLKCGIGMNFGMSIGICAGLLSMCIAVEYKIVGFYGFLVSLILCLVIGTVFGYLYSLVLNKLKGKEEVIGMFCGYSFVFVMNMFWCLAPFKNRQMLYPIGGQGLRPKISLSNTFDGILDNLWVLDIGKIKIPLGLLIFVGLICLLIYLYFKTKSGFTMKVISENEKFAYLSGVNINKYRTIAIILSTIIAAIGMCVYTQSYGFIQLYDAPLGFSFPAISAILIGGATRKNTSILNAIIGTYLFQTTYLLSVPVANALLLPELAETLRMIITNSIILYAFVSEGGELGLWKKQKLKA</sequence>
<feature type="transmembrane region" description="Helical" evidence="6">
    <location>
        <begin position="261"/>
        <end position="278"/>
    </location>
</feature>
<reference evidence="7 8" key="1">
    <citation type="journal article" date="2019" name="Int. J. Syst. Evol. Microbiol.">
        <title>The Global Catalogue of Microorganisms (GCM) 10K type strain sequencing project: providing services to taxonomists for standard genome sequencing and annotation.</title>
        <authorList>
            <consortium name="The Broad Institute Genomics Platform"/>
            <consortium name="The Broad Institute Genome Sequencing Center for Infectious Disease"/>
            <person name="Wu L."/>
            <person name="Ma J."/>
        </authorList>
    </citation>
    <scope>NUCLEOTIDE SEQUENCE [LARGE SCALE GENOMIC DNA]</scope>
    <source>
        <strain evidence="7 8">JCM 6486</strain>
    </source>
</reference>
<evidence type="ECO:0000256" key="5">
    <source>
        <dbReference type="ARBA" id="ARBA00023136"/>
    </source>
</evidence>
<proteinExistence type="predicted"/>
<dbReference type="RefSeq" id="WP_346044709.1">
    <property type="nucleotide sequence ID" value="NZ_BAAACP010000008.1"/>
</dbReference>
<gene>
    <name evidence="7" type="ORF">GCM10008917_16090</name>
</gene>
<evidence type="ECO:0000256" key="6">
    <source>
        <dbReference type="SAM" id="Phobius"/>
    </source>
</evidence>
<dbReference type="Pfam" id="PF02653">
    <property type="entry name" value="BPD_transp_2"/>
    <property type="match status" value="1"/>
</dbReference>
<dbReference type="InterPro" id="IPR001851">
    <property type="entry name" value="ABC_transp_permease"/>
</dbReference>
<feature type="transmembrane region" description="Helical" evidence="6">
    <location>
        <begin position="183"/>
        <end position="202"/>
    </location>
</feature>
<keyword evidence="5 6" id="KW-0472">Membrane</keyword>